<dbReference type="InterPro" id="IPR026572">
    <property type="entry name" value="TMEM267"/>
</dbReference>
<proteinExistence type="predicted"/>
<protein>
    <recommendedName>
        <fullName evidence="2">Transmembrane protein 267</fullName>
    </recommendedName>
</protein>
<sequence length="173" mass="19591">MISRIGDNVFYHDKVQKIAMLLAVVDNLTHICLGAVSWLIVISFENFTSEKIIYTLICALCAGAIDIDHFLVAKSFSLSAAVSLPCRPPFHNSTLMILGIAFYISAMRYKNCASEEYIGWIILVAVISHHLRDSLHRGLWLWPWNTKVLNFYVYIVLSYISPLAVGLYLYKMG</sequence>
<keyword evidence="8" id="KW-1185">Reference proteome</keyword>
<evidence type="ECO:0000256" key="4">
    <source>
        <dbReference type="ARBA" id="ARBA00022989"/>
    </source>
</evidence>
<dbReference type="EMBL" id="KK116562">
    <property type="protein sequence ID" value="KFM68126.1"/>
    <property type="molecule type" value="Genomic_DNA"/>
</dbReference>
<gene>
    <name evidence="7" type="ORF">X975_02933</name>
</gene>
<accession>A0A087TSN7</accession>
<feature type="transmembrane region" description="Helical" evidence="6">
    <location>
        <begin position="151"/>
        <end position="170"/>
    </location>
</feature>
<feature type="transmembrane region" description="Helical" evidence="6">
    <location>
        <begin position="18"/>
        <end position="40"/>
    </location>
</feature>
<dbReference type="GO" id="GO:0016020">
    <property type="term" value="C:membrane"/>
    <property type="evidence" value="ECO:0007669"/>
    <property type="project" value="UniProtKB-SubCell"/>
</dbReference>
<dbReference type="OMA" id="FYICTAC"/>
<dbReference type="Proteomes" id="UP000054359">
    <property type="component" value="Unassembled WGS sequence"/>
</dbReference>
<organism evidence="7 8">
    <name type="scientific">Stegodyphus mimosarum</name>
    <name type="common">African social velvet spider</name>
    <dbReference type="NCBI Taxonomy" id="407821"/>
    <lineage>
        <taxon>Eukaryota</taxon>
        <taxon>Metazoa</taxon>
        <taxon>Ecdysozoa</taxon>
        <taxon>Arthropoda</taxon>
        <taxon>Chelicerata</taxon>
        <taxon>Arachnida</taxon>
        <taxon>Araneae</taxon>
        <taxon>Araneomorphae</taxon>
        <taxon>Entelegynae</taxon>
        <taxon>Eresoidea</taxon>
        <taxon>Eresidae</taxon>
        <taxon>Stegodyphus</taxon>
    </lineage>
</organism>
<reference evidence="7 8" key="1">
    <citation type="submission" date="2013-11" db="EMBL/GenBank/DDBJ databases">
        <title>Genome sequencing of Stegodyphus mimosarum.</title>
        <authorList>
            <person name="Bechsgaard J."/>
        </authorList>
    </citation>
    <scope>NUCLEOTIDE SEQUENCE [LARGE SCALE GENOMIC DNA]</scope>
</reference>
<dbReference type="AlphaFoldDB" id="A0A087TSN7"/>
<feature type="non-terminal residue" evidence="7">
    <location>
        <position position="173"/>
    </location>
</feature>
<keyword evidence="5 6" id="KW-0472">Membrane</keyword>
<evidence type="ECO:0000313" key="8">
    <source>
        <dbReference type="Proteomes" id="UP000054359"/>
    </source>
</evidence>
<name>A0A087TSN7_STEMI</name>
<evidence type="ECO:0000256" key="5">
    <source>
        <dbReference type="ARBA" id="ARBA00023136"/>
    </source>
</evidence>
<dbReference type="InterPro" id="IPR007404">
    <property type="entry name" value="YdjM-like"/>
</dbReference>
<keyword evidence="4 6" id="KW-1133">Transmembrane helix</keyword>
<comment type="subcellular location">
    <subcellularLocation>
        <location evidence="1">Membrane</location>
        <topology evidence="1">Multi-pass membrane protein</topology>
    </subcellularLocation>
</comment>
<feature type="transmembrane region" description="Helical" evidence="6">
    <location>
        <begin position="52"/>
        <end position="72"/>
    </location>
</feature>
<evidence type="ECO:0000256" key="2">
    <source>
        <dbReference type="ARBA" id="ARBA00013977"/>
    </source>
</evidence>
<evidence type="ECO:0000256" key="6">
    <source>
        <dbReference type="SAM" id="Phobius"/>
    </source>
</evidence>
<evidence type="ECO:0000256" key="3">
    <source>
        <dbReference type="ARBA" id="ARBA00022692"/>
    </source>
</evidence>
<dbReference type="OrthoDB" id="10014558at2759"/>
<dbReference type="Pfam" id="PF04307">
    <property type="entry name" value="YdjM"/>
    <property type="match status" value="1"/>
</dbReference>
<dbReference type="PANTHER" id="PTHR13628">
    <property type="entry name" value="TRANSMEMBRANE PROTEIN 267"/>
    <property type="match status" value="1"/>
</dbReference>
<dbReference type="PANTHER" id="PTHR13628:SF1">
    <property type="entry name" value="TRANSMEMBRANE PROTEIN 267"/>
    <property type="match status" value="1"/>
</dbReference>
<evidence type="ECO:0000313" key="7">
    <source>
        <dbReference type="EMBL" id="KFM68126.1"/>
    </source>
</evidence>
<keyword evidence="3 6" id="KW-0812">Transmembrane</keyword>
<evidence type="ECO:0000256" key="1">
    <source>
        <dbReference type="ARBA" id="ARBA00004141"/>
    </source>
</evidence>
<feature type="transmembrane region" description="Helical" evidence="6">
    <location>
        <begin position="116"/>
        <end position="131"/>
    </location>
</feature>